<evidence type="ECO:0000256" key="6">
    <source>
        <dbReference type="ARBA" id="ARBA00022917"/>
    </source>
</evidence>
<dbReference type="Proteomes" id="UP000028839">
    <property type="component" value="Unassembled WGS sequence"/>
</dbReference>
<dbReference type="Gene3D" id="3.40.50.170">
    <property type="entry name" value="Formyl transferase, N-terminal domain"/>
    <property type="match status" value="1"/>
</dbReference>
<dbReference type="InterPro" id="IPR005794">
    <property type="entry name" value="Fmt"/>
</dbReference>
<dbReference type="InterPro" id="IPR037022">
    <property type="entry name" value="Formyl_trans_C_sf"/>
</dbReference>
<evidence type="ECO:0000256" key="8">
    <source>
        <dbReference type="HAMAP-Rule" id="MF_00182"/>
    </source>
</evidence>
<dbReference type="PANTHER" id="PTHR11138">
    <property type="entry name" value="METHIONYL-TRNA FORMYLTRANSFERASE"/>
    <property type="match status" value="1"/>
</dbReference>
<evidence type="ECO:0000256" key="5">
    <source>
        <dbReference type="ARBA" id="ARBA00022679"/>
    </source>
</evidence>
<evidence type="ECO:0000256" key="4">
    <source>
        <dbReference type="ARBA" id="ARBA00016014"/>
    </source>
</evidence>
<dbReference type="OrthoDB" id="9802815at2"/>
<dbReference type="InterPro" id="IPR044135">
    <property type="entry name" value="Met-tRNA-FMT_C"/>
</dbReference>
<accession>A0A0E2YYD1</accession>
<dbReference type="Gene3D" id="3.10.25.10">
    <property type="entry name" value="Formyl transferase, C-terminal domain"/>
    <property type="match status" value="1"/>
</dbReference>
<feature type="domain" description="Formyl transferase N-terminal" evidence="9">
    <location>
        <begin position="8"/>
        <end position="183"/>
    </location>
</feature>
<reference evidence="11 12" key="1">
    <citation type="submission" date="2014-07" db="EMBL/GenBank/DDBJ databases">
        <title>Comparative analysis of Nitrosococcus oceani genome inventories of strains from Pacific and Atlantic gyres.</title>
        <authorList>
            <person name="Lim C.K."/>
            <person name="Wang L."/>
            <person name="Sayavedra-Soto L.A."/>
            <person name="Klotz M.G."/>
        </authorList>
    </citation>
    <scope>NUCLEOTIDE SEQUENCE [LARGE SCALE GENOMIC DNA]</scope>
    <source>
        <strain evidence="11 12">C-27</strain>
    </source>
</reference>
<evidence type="ECO:0000313" key="11">
    <source>
        <dbReference type="EMBL" id="KFI18199.1"/>
    </source>
</evidence>
<dbReference type="SMR" id="A0A0E2YYD1"/>
<dbReference type="GO" id="GO:0005829">
    <property type="term" value="C:cytosol"/>
    <property type="evidence" value="ECO:0007669"/>
    <property type="project" value="TreeGrafter"/>
</dbReference>
<dbReference type="EMBL" id="JPGN01000087">
    <property type="protein sequence ID" value="KFI18199.1"/>
    <property type="molecule type" value="Genomic_DNA"/>
</dbReference>
<feature type="binding site" evidence="8">
    <location>
        <begin position="113"/>
        <end position="116"/>
    </location>
    <ligand>
        <name>(6S)-5,6,7,8-tetrahydrofolate</name>
        <dbReference type="ChEBI" id="CHEBI:57453"/>
    </ligand>
</feature>
<dbReference type="CDD" id="cd08646">
    <property type="entry name" value="FMT_core_Met-tRNA-FMT_N"/>
    <property type="match status" value="1"/>
</dbReference>
<name>A0A0E2YYD1_9GAMM</name>
<dbReference type="EC" id="2.1.2.9" evidence="3 8"/>
<comment type="catalytic activity">
    <reaction evidence="7 8">
        <text>L-methionyl-tRNA(fMet) + (6R)-10-formyltetrahydrofolate = N-formyl-L-methionyl-tRNA(fMet) + (6S)-5,6,7,8-tetrahydrofolate + H(+)</text>
        <dbReference type="Rhea" id="RHEA:24380"/>
        <dbReference type="Rhea" id="RHEA-COMP:9952"/>
        <dbReference type="Rhea" id="RHEA-COMP:9953"/>
        <dbReference type="ChEBI" id="CHEBI:15378"/>
        <dbReference type="ChEBI" id="CHEBI:57453"/>
        <dbReference type="ChEBI" id="CHEBI:78530"/>
        <dbReference type="ChEBI" id="CHEBI:78844"/>
        <dbReference type="ChEBI" id="CHEBI:195366"/>
        <dbReference type="EC" id="2.1.2.9"/>
    </reaction>
</comment>
<dbReference type="HAMAP" id="MF_00182">
    <property type="entry name" value="Formyl_trans"/>
    <property type="match status" value="1"/>
</dbReference>
<keyword evidence="5 8" id="KW-0808">Transferase</keyword>
<dbReference type="HOGENOM" id="CLU_033347_1_2_6"/>
<dbReference type="Pfam" id="PF02911">
    <property type="entry name" value="Formyl_trans_C"/>
    <property type="match status" value="1"/>
</dbReference>
<evidence type="ECO:0000256" key="2">
    <source>
        <dbReference type="ARBA" id="ARBA00010699"/>
    </source>
</evidence>
<evidence type="ECO:0000256" key="3">
    <source>
        <dbReference type="ARBA" id="ARBA00012261"/>
    </source>
</evidence>
<evidence type="ECO:0000313" key="12">
    <source>
        <dbReference type="Proteomes" id="UP000028839"/>
    </source>
</evidence>
<evidence type="ECO:0000256" key="1">
    <source>
        <dbReference type="ARBA" id="ARBA00002606"/>
    </source>
</evidence>
<gene>
    <name evidence="8" type="primary">fmt</name>
    <name evidence="11" type="ORF">IB75_16025</name>
</gene>
<comment type="function">
    <text evidence="1 8">Attaches a formyl group to the free amino group of methionyl-tRNA(fMet). The formyl group appears to play a dual role in the initiator identity of N-formylmethionyl-tRNA by promoting its recognition by IF2 and preventing the misappropriation of this tRNA by the elongation apparatus.</text>
</comment>
<dbReference type="InterPro" id="IPR001555">
    <property type="entry name" value="GART_AS"/>
</dbReference>
<dbReference type="CDD" id="cd08704">
    <property type="entry name" value="Met_tRNA_FMT_C"/>
    <property type="match status" value="1"/>
</dbReference>
<protein>
    <recommendedName>
        <fullName evidence="4 8">Methionyl-tRNA formyltransferase</fullName>
        <ecNumber evidence="3 8">2.1.2.9</ecNumber>
    </recommendedName>
</protein>
<dbReference type="PROSITE" id="PS00373">
    <property type="entry name" value="GART"/>
    <property type="match status" value="1"/>
</dbReference>
<dbReference type="InterPro" id="IPR041711">
    <property type="entry name" value="Met-tRNA-FMT_N"/>
</dbReference>
<dbReference type="PANTHER" id="PTHR11138:SF5">
    <property type="entry name" value="METHIONYL-TRNA FORMYLTRANSFERASE, MITOCHONDRIAL"/>
    <property type="match status" value="1"/>
</dbReference>
<keyword evidence="6 8" id="KW-0648">Protein biosynthesis</keyword>
<dbReference type="InterPro" id="IPR011034">
    <property type="entry name" value="Formyl_transferase-like_C_sf"/>
</dbReference>
<dbReference type="InterPro" id="IPR036477">
    <property type="entry name" value="Formyl_transf_N_sf"/>
</dbReference>
<evidence type="ECO:0000259" key="9">
    <source>
        <dbReference type="Pfam" id="PF00551"/>
    </source>
</evidence>
<dbReference type="AlphaFoldDB" id="A0A0E2YYD1"/>
<dbReference type="InterPro" id="IPR005793">
    <property type="entry name" value="Formyl_trans_C"/>
</dbReference>
<dbReference type="InterPro" id="IPR002376">
    <property type="entry name" value="Formyl_transf_N"/>
</dbReference>
<evidence type="ECO:0000256" key="7">
    <source>
        <dbReference type="ARBA" id="ARBA00048558"/>
    </source>
</evidence>
<organism evidence="11 12">
    <name type="scientific">Nitrosococcus oceani C-27</name>
    <dbReference type="NCBI Taxonomy" id="314279"/>
    <lineage>
        <taxon>Bacteria</taxon>
        <taxon>Pseudomonadati</taxon>
        <taxon>Pseudomonadota</taxon>
        <taxon>Gammaproteobacteria</taxon>
        <taxon>Chromatiales</taxon>
        <taxon>Chromatiaceae</taxon>
        <taxon>Nitrosococcus</taxon>
    </lineage>
</organism>
<feature type="domain" description="Formyl transferase C-terminal" evidence="10">
    <location>
        <begin position="208"/>
        <end position="305"/>
    </location>
</feature>
<proteinExistence type="inferred from homology"/>
<evidence type="ECO:0000259" key="10">
    <source>
        <dbReference type="Pfam" id="PF02911"/>
    </source>
</evidence>
<comment type="caution">
    <text evidence="11">The sequence shown here is derived from an EMBL/GenBank/DDBJ whole genome shotgun (WGS) entry which is preliminary data.</text>
</comment>
<dbReference type="GO" id="GO:0004479">
    <property type="term" value="F:methionyl-tRNA formyltransferase activity"/>
    <property type="evidence" value="ECO:0007669"/>
    <property type="project" value="UniProtKB-UniRule"/>
</dbReference>
<comment type="similarity">
    <text evidence="2 8">Belongs to the Fmt family.</text>
</comment>
<dbReference type="NCBIfam" id="TIGR00460">
    <property type="entry name" value="fmt"/>
    <property type="match status" value="1"/>
</dbReference>
<dbReference type="Pfam" id="PF00551">
    <property type="entry name" value="Formyl_trans_N"/>
    <property type="match status" value="1"/>
</dbReference>
<sequence length="323" mass="34554">MAAPPHILFAGTPVFAAIILRRLLEAKYHIGAVYTQPDRPSGRGRRPTPSPVKDIAITHQLPLYQPATLKDKGSQAQLAALAPDLMVVAAYGLILPATVLQIPPLGCINVHASLLPRWRGAAPIQRALLAGDKVTGISIMQMDAGLDTGPVVHTARYPIHPKDTAATVHDQLAELGAEALLQCLPSLLEKKANIATLQDESQACYAPKIRKEEAWLDWSQPAVLLERQVRAFNPWPVAQTQIGGKTLRVWSAAALAQTANALPGTLLAVHKTGIDVATGNGTLRLLEVQLAGKRVMTVQDYLNAHTLTPGIVLVKNPGKAKSP</sequence>
<dbReference type="SUPFAM" id="SSF50486">
    <property type="entry name" value="FMT C-terminal domain-like"/>
    <property type="match status" value="1"/>
</dbReference>
<dbReference type="SUPFAM" id="SSF53328">
    <property type="entry name" value="Formyltransferase"/>
    <property type="match status" value="1"/>
</dbReference>